<name>A0ABW8GNQ9_9PROT</name>
<dbReference type="Gene3D" id="3.30.1340.30">
    <property type="match status" value="1"/>
</dbReference>
<protein>
    <submittedName>
        <fullName evidence="4">BON domain-containing protein</fullName>
    </submittedName>
</protein>
<dbReference type="SMART" id="SM00749">
    <property type="entry name" value="BON"/>
    <property type="match status" value="2"/>
</dbReference>
<dbReference type="PANTHER" id="PTHR34606">
    <property type="entry name" value="BON DOMAIN-CONTAINING PROTEIN"/>
    <property type="match status" value="1"/>
</dbReference>
<feature type="domain" description="BON" evidence="3">
    <location>
        <begin position="51"/>
        <end position="118"/>
    </location>
</feature>
<dbReference type="EMBL" id="JBIWXY010000003">
    <property type="protein sequence ID" value="MFJ5447036.1"/>
    <property type="molecule type" value="Genomic_DNA"/>
</dbReference>
<organism evidence="4 5">
    <name type="scientific">Methylobacillus methanolivorans</name>
    <dbReference type="NCBI Taxonomy" id="1848927"/>
    <lineage>
        <taxon>Bacteria</taxon>
        <taxon>Pseudomonadati</taxon>
        <taxon>Pseudomonadota</taxon>
        <taxon>Betaproteobacteria</taxon>
        <taxon>Nitrosomonadales</taxon>
        <taxon>Methylophilaceae</taxon>
        <taxon>Methylobacillus</taxon>
    </lineage>
</organism>
<keyword evidence="5" id="KW-1185">Reference proteome</keyword>
<proteinExistence type="predicted"/>
<dbReference type="InterPro" id="IPR051686">
    <property type="entry name" value="Lipoprotein_DolP"/>
</dbReference>
<dbReference type="PANTHER" id="PTHR34606:SF4">
    <property type="entry name" value="OUTER MEMBRANE LIPOPROTEIN DOLP"/>
    <property type="match status" value="1"/>
</dbReference>
<feature type="signal peptide" evidence="2">
    <location>
        <begin position="1"/>
        <end position="24"/>
    </location>
</feature>
<evidence type="ECO:0000313" key="4">
    <source>
        <dbReference type="EMBL" id="MFJ5447036.1"/>
    </source>
</evidence>
<evidence type="ECO:0000256" key="1">
    <source>
        <dbReference type="ARBA" id="ARBA00022729"/>
    </source>
</evidence>
<dbReference type="RefSeq" id="WP_400883443.1">
    <property type="nucleotide sequence ID" value="NZ_JBIWXY010000003.1"/>
</dbReference>
<reference evidence="4 5" key="1">
    <citation type="submission" date="2024-11" db="EMBL/GenBank/DDBJ databases">
        <authorList>
            <person name="Kaparullina E.N."/>
            <person name="Delegan Y.A."/>
            <person name="Doronina N.V."/>
        </authorList>
    </citation>
    <scope>NUCLEOTIDE SEQUENCE [LARGE SCALE GENOMIC DNA]</scope>
    <source>
        <strain evidence="4 5">7sh_L</strain>
    </source>
</reference>
<accession>A0ABW8GNQ9</accession>
<evidence type="ECO:0000256" key="2">
    <source>
        <dbReference type="SAM" id="SignalP"/>
    </source>
</evidence>
<comment type="caution">
    <text evidence="4">The sequence shown here is derived from an EMBL/GenBank/DDBJ whole genome shotgun (WGS) entry which is preliminary data.</text>
</comment>
<dbReference type="Proteomes" id="UP001617669">
    <property type="component" value="Unassembled WGS sequence"/>
</dbReference>
<dbReference type="InterPro" id="IPR007055">
    <property type="entry name" value="BON_dom"/>
</dbReference>
<gene>
    <name evidence="4" type="ORF">ACIKP9_12410</name>
</gene>
<feature type="chain" id="PRO_5046363252" evidence="2">
    <location>
        <begin position="25"/>
        <end position="194"/>
    </location>
</feature>
<dbReference type="PROSITE" id="PS50914">
    <property type="entry name" value="BON"/>
    <property type="match status" value="2"/>
</dbReference>
<dbReference type="InterPro" id="IPR014004">
    <property type="entry name" value="Transpt-assoc_nodulatn_dom_bac"/>
</dbReference>
<evidence type="ECO:0000259" key="3">
    <source>
        <dbReference type="PROSITE" id="PS50914"/>
    </source>
</evidence>
<feature type="domain" description="BON" evidence="3">
    <location>
        <begin position="127"/>
        <end position="194"/>
    </location>
</feature>
<dbReference type="Pfam" id="PF04972">
    <property type="entry name" value="BON"/>
    <property type="match status" value="2"/>
</dbReference>
<evidence type="ECO:0000313" key="5">
    <source>
        <dbReference type="Proteomes" id="UP001617669"/>
    </source>
</evidence>
<keyword evidence="1 2" id="KW-0732">Signal</keyword>
<sequence length="194" mass="20922">MRALSRLPLAPVFLALALSTQLAACVPAVIGGAAAGGAMAADRRTSGIYIEDQNIELKASHAVKQELGEKNNITVTSYNRNVLLTGEAVDAASKEAAEKAVRTVDNVRNITNEIVIDTKSTFSERNNDTYITSKVKARMVKENRFPSNYVKVVTEATTVFLLGIVTKQEAEDAVDIARSTSGVSKVVKVFEYID</sequence>